<dbReference type="KEGG" id="loi:92361602"/>
<dbReference type="InterPro" id="IPR002885">
    <property type="entry name" value="PPR_rpt"/>
</dbReference>
<dbReference type="Pfam" id="PF13812">
    <property type="entry name" value="PPR_3"/>
    <property type="match status" value="1"/>
</dbReference>
<reference evidence="3" key="2">
    <citation type="journal article" date="2021" name="Sci. Data">
        <title>Chromosome-scale genome sequencing, assembly and annotation of six genomes from subfamily Leishmaniinae.</title>
        <authorList>
            <person name="Almutairi H."/>
            <person name="Urbaniak M.D."/>
            <person name="Bates M.D."/>
            <person name="Jariyapan N."/>
            <person name="Kwakye-Nuako G."/>
            <person name="Thomaz Soccol V."/>
            <person name="Al-Salem W.S."/>
            <person name="Dillon R.J."/>
            <person name="Bates P.A."/>
            <person name="Gatherer D."/>
        </authorList>
    </citation>
    <scope>NUCLEOTIDE SEQUENCE [LARGE SCALE GENOMIC DNA]</scope>
</reference>
<evidence type="ECO:0008006" key="4">
    <source>
        <dbReference type="Google" id="ProtNLM"/>
    </source>
</evidence>
<dbReference type="InterPro" id="IPR011990">
    <property type="entry name" value="TPR-like_helical_dom_sf"/>
</dbReference>
<dbReference type="RefSeq" id="XP_067063441.1">
    <property type="nucleotide sequence ID" value="XM_067207668.1"/>
</dbReference>
<dbReference type="GeneID" id="92361602"/>
<gene>
    <name evidence="2" type="ORF">LSCM4_05737</name>
</gene>
<evidence type="ECO:0000256" key="1">
    <source>
        <dbReference type="ARBA" id="ARBA00022737"/>
    </source>
</evidence>
<evidence type="ECO:0000313" key="2">
    <source>
        <dbReference type="EMBL" id="KAG5479730.1"/>
    </source>
</evidence>
<evidence type="ECO:0000313" key="3">
    <source>
        <dbReference type="Proteomes" id="UP000674143"/>
    </source>
</evidence>
<dbReference type="GO" id="GO:0009507">
    <property type="term" value="C:chloroplast"/>
    <property type="evidence" value="ECO:0007669"/>
    <property type="project" value="TreeGrafter"/>
</dbReference>
<dbReference type="EMBL" id="JAFHLR010000021">
    <property type="protein sequence ID" value="KAG5479730.1"/>
    <property type="molecule type" value="Genomic_DNA"/>
</dbReference>
<keyword evidence="1" id="KW-0677">Repeat</keyword>
<name>A0A836H8W8_9TRYP</name>
<dbReference type="Gene3D" id="1.25.40.10">
    <property type="entry name" value="Tetratricopeptide repeat domain"/>
    <property type="match status" value="1"/>
</dbReference>
<comment type="caution">
    <text evidence="2">The sequence shown here is derived from an EMBL/GenBank/DDBJ whole genome shotgun (WGS) entry which is preliminary data.</text>
</comment>
<protein>
    <recommendedName>
        <fullName evidence="4">Pentacotripeptide-repeat region of PRORP domain-containing protein</fullName>
    </recommendedName>
</protein>
<dbReference type="PANTHER" id="PTHR47936:SF1">
    <property type="entry name" value="PENTATRICOPEPTIDE REPEAT-CONTAINING PROTEIN GUN1, CHLOROPLASTIC"/>
    <property type="match status" value="1"/>
</dbReference>
<proteinExistence type="predicted"/>
<dbReference type="AlphaFoldDB" id="A0A836H8W8"/>
<reference evidence="3" key="1">
    <citation type="journal article" date="2021" name="Microbiol. Resour. Announc.">
        <title>LGAAP: Leishmaniinae Genome Assembly and Annotation Pipeline.</title>
        <authorList>
            <person name="Almutairi H."/>
            <person name="Urbaniak M.D."/>
            <person name="Bates M.D."/>
            <person name="Jariyapan N."/>
            <person name="Kwakye-Nuako G."/>
            <person name="Thomaz-Soccol V."/>
            <person name="Al-Salem W.S."/>
            <person name="Dillon R.J."/>
            <person name="Bates P.A."/>
            <person name="Gatherer D."/>
        </authorList>
    </citation>
    <scope>NUCLEOTIDE SEQUENCE [LARGE SCALE GENOMIC DNA]</scope>
</reference>
<keyword evidence="3" id="KW-1185">Reference proteome</keyword>
<dbReference type="Proteomes" id="UP000674143">
    <property type="component" value="Unassembled WGS sequence"/>
</dbReference>
<dbReference type="PANTHER" id="PTHR47936">
    <property type="entry name" value="PPR_LONG DOMAIN-CONTAINING PROTEIN"/>
    <property type="match status" value="1"/>
</dbReference>
<sequence length="735" mass="81885">MQGRLWRRLPVSPESRRVSLPPAARTPQCSTRTFFRRTLLFPSSSISSSRIAPVRCYSHQGDRSSASTTPATAVSSTVAASASPLLATTTLGTLQRYVQQRDYGGCAAFYEQRFNPEQQHFITDFCQGFLADARDALILLMRVYTNLGRIDKVREVLGVGLRDLAAPTELMTTSPVRYAWLGSSARRRDGSAATAAADASLKLSGDLSVPTAIVRERPCGTSAVVQWRRPTMLNADVFNAYFEALTRRNKYAVEEVVFALDQMKACGVEKDALTYHYLVELHVRAGYDPSGLWQEMKQLVPEVAPLPATVQTFMLRVVPYSADPSLVVEVTRAALRCGTAIVDKRMLAELIVQWLSPVRAPNHSESSAGSGSQHTVAQASRLGLSTASSSSAAQYPPEYVLWLMLELELRCVLEKASFIQYVQRQYLTELLLRCAKCTDAGTAEEVLALMDRHAIAKTAEVLALVVWCWSQALEVERALDLIEWMALKGYLDQVDCFRKAQIESLRYTMDRHYLMTFADAINTPALVERALSHLQARRQKGEVVTVHTLDLLVLALARIGEERRALQLVSVYEPKWGVAPRTNTYNSLLMGCSRYRSTMLHRVVYKTMTNSGVAPNALTFRVLIRQAVTYGNMDEAIHYLQEVTTHPGLRVEVEMILPILERAARVGDVETATRVSQYSLKYDIGIDRTVLRSVIQQLTEAGHSVEVLKGQVPLHEALRSRSKAGRQRARNEVLG</sequence>
<accession>A0A836H8W8</accession>
<organism evidence="2 3">
    <name type="scientific">Leishmania orientalis</name>
    <dbReference type="NCBI Taxonomy" id="2249476"/>
    <lineage>
        <taxon>Eukaryota</taxon>
        <taxon>Discoba</taxon>
        <taxon>Euglenozoa</taxon>
        <taxon>Kinetoplastea</taxon>
        <taxon>Metakinetoplastina</taxon>
        <taxon>Trypanosomatida</taxon>
        <taxon>Trypanosomatidae</taxon>
        <taxon>Leishmaniinae</taxon>
        <taxon>Leishmania</taxon>
    </lineage>
</organism>
<dbReference type="GO" id="GO:0031930">
    <property type="term" value="P:mitochondria-nucleus signaling pathway"/>
    <property type="evidence" value="ECO:0007669"/>
    <property type="project" value="TreeGrafter"/>
</dbReference>